<dbReference type="AlphaFoldDB" id="A0A0Q2QGU9"/>
<proteinExistence type="predicted"/>
<comment type="caution">
    <text evidence="1">The sequence shown here is derived from an EMBL/GenBank/DDBJ whole genome shotgun (WGS) entry which is preliminary data.</text>
</comment>
<organism evidence="1 2">
    <name type="scientific">Mycobacterium gordonae</name>
    <dbReference type="NCBI Taxonomy" id="1778"/>
    <lineage>
        <taxon>Bacteria</taxon>
        <taxon>Bacillati</taxon>
        <taxon>Actinomycetota</taxon>
        <taxon>Actinomycetes</taxon>
        <taxon>Mycobacteriales</taxon>
        <taxon>Mycobacteriaceae</taxon>
        <taxon>Mycobacterium</taxon>
    </lineage>
</organism>
<accession>A0A0Q2QGU9</accession>
<sequence>MRKRVIIFINPVTREMRDGPTALMCAELFGPPKAMAFTNPALVDAEWWLHTPAGPVNIYNLPAVTGPSVTPRSGTSAAQHAQRFPYIAAAIGTPAYTMRWNWELQLLDLQVMSAVPAAAAVDHPPNLLTGNGISASGLASQGEAAA</sequence>
<dbReference type="Proteomes" id="UP000051677">
    <property type="component" value="Unassembled WGS sequence"/>
</dbReference>
<dbReference type="RefSeq" id="WP_055578042.1">
    <property type="nucleotide sequence ID" value="NZ_LKTM01000123.1"/>
</dbReference>
<reference evidence="1 2" key="1">
    <citation type="submission" date="2015-10" db="EMBL/GenBank/DDBJ databases">
        <title>Mycobacterium gordonae draft genome assembly.</title>
        <authorList>
            <person name="Ustinova V."/>
            <person name="Smirnova T."/>
            <person name="Blagodatskikh K."/>
            <person name="Varlamov D."/>
            <person name="Larionova E."/>
            <person name="Chernousova L."/>
        </authorList>
    </citation>
    <scope>NUCLEOTIDE SEQUENCE [LARGE SCALE GENOMIC DNA]</scope>
    <source>
        <strain evidence="1 2">CTRI 14-8773</strain>
    </source>
</reference>
<name>A0A0Q2QGU9_MYCGO</name>
<evidence type="ECO:0000313" key="1">
    <source>
        <dbReference type="EMBL" id="KQH79069.1"/>
    </source>
</evidence>
<dbReference type="EMBL" id="LKTM01000123">
    <property type="protein sequence ID" value="KQH79069.1"/>
    <property type="molecule type" value="Genomic_DNA"/>
</dbReference>
<protein>
    <submittedName>
        <fullName evidence="1">Uncharacterized protein</fullName>
    </submittedName>
</protein>
<gene>
    <name evidence="1" type="ORF">AO501_24195</name>
</gene>
<evidence type="ECO:0000313" key="2">
    <source>
        <dbReference type="Proteomes" id="UP000051677"/>
    </source>
</evidence>